<keyword evidence="4 6" id="KW-0573">Peptidoglycan synthesis</keyword>
<feature type="domain" description="L,D-TPase catalytic" evidence="9">
    <location>
        <begin position="366"/>
        <end position="485"/>
    </location>
</feature>
<dbReference type="GO" id="GO:0005576">
    <property type="term" value="C:extracellular region"/>
    <property type="evidence" value="ECO:0007669"/>
    <property type="project" value="TreeGrafter"/>
</dbReference>
<evidence type="ECO:0000256" key="8">
    <source>
        <dbReference type="SAM" id="Phobius"/>
    </source>
</evidence>
<name>A0A1V4SN90_9CLOT</name>
<dbReference type="GO" id="GO:0016740">
    <property type="term" value="F:transferase activity"/>
    <property type="evidence" value="ECO:0007669"/>
    <property type="project" value="UniProtKB-KW"/>
</dbReference>
<dbReference type="RefSeq" id="WP_080024128.1">
    <property type="nucleotide sequence ID" value="NZ_LTAY01000103.1"/>
</dbReference>
<feature type="active site" description="Proton donor/acceptor" evidence="6">
    <location>
        <position position="440"/>
    </location>
</feature>
<comment type="caution">
    <text evidence="10">The sequence shown here is derived from an EMBL/GenBank/DDBJ whole genome shotgun (WGS) entry which is preliminary data.</text>
</comment>
<evidence type="ECO:0000256" key="7">
    <source>
        <dbReference type="SAM" id="MobiDB-lite"/>
    </source>
</evidence>
<dbReference type="InterPro" id="IPR005490">
    <property type="entry name" value="LD_TPept_cat_dom"/>
</dbReference>
<keyword evidence="3 6" id="KW-0133">Cell shape</keyword>
<dbReference type="Pfam" id="PF12229">
    <property type="entry name" value="PG_binding_4"/>
    <property type="match status" value="2"/>
</dbReference>
<keyword evidence="5 6" id="KW-0961">Cell wall biogenesis/degradation</keyword>
<dbReference type="GO" id="GO:0071555">
    <property type="term" value="P:cell wall organization"/>
    <property type="evidence" value="ECO:0007669"/>
    <property type="project" value="UniProtKB-UniRule"/>
</dbReference>
<dbReference type="Pfam" id="PF03734">
    <property type="entry name" value="YkuD"/>
    <property type="match status" value="1"/>
</dbReference>
<evidence type="ECO:0000256" key="6">
    <source>
        <dbReference type="PROSITE-ProRule" id="PRU01373"/>
    </source>
</evidence>
<dbReference type="PANTHER" id="PTHR30582">
    <property type="entry name" value="L,D-TRANSPEPTIDASE"/>
    <property type="match status" value="1"/>
</dbReference>
<feature type="active site" description="Nucleophile" evidence="6">
    <location>
        <position position="461"/>
    </location>
</feature>
<keyword evidence="2" id="KW-0808">Transferase</keyword>
<dbReference type="InterPro" id="IPR038054">
    <property type="entry name" value="LD_TPept-like_central_sf"/>
</dbReference>
<dbReference type="GO" id="GO:0018104">
    <property type="term" value="P:peptidoglycan-protein cross-linking"/>
    <property type="evidence" value="ECO:0007669"/>
    <property type="project" value="TreeGrafter"/>
</dbReference>
<evidence type="ECO:0000259" key="9">
    <source>
        <dbReference type="PROSITE" id="PS52029"/>
    </source>
</evidence>
<accession>A0A1V4SN90</accession>
<keyword evidence="8" id="KW-0812">Transmembrane</keyword>
<comment type="pathway">
    <text evidence="1 6">Cell wall biogenesis; peptidoglycan biosynthesis.</text>
</comment>
<evidence type="ECO:0000313" key="11">
    <source>
        <dbReference type="Proteomes" id="UP000191448"/>
    </source>
</evidence>
<dbReference type="Gene3D" id="2.40.440.10">
    <property type="entry name" value="L,D-transpeptidase catalytic domain-like"/>
    <property type="match status" value="1"/>
</dbReference>
<protein>
    <recommendedName>
        <fullName evidence="9">L,D-TPase catalytic domain-containing protein</fullName>
    </recommendedName>
</protein>
<evidence type="ECO:0000256" key="3">
    <source>
        <dbReference type="ARBA" id="ARBA00022960"/>
    </source>
</evidence>
<sequence>MKKLGEKDKKENVDKVKIETNEKTSQNEEGNIDKKKKIIILGTIIGIILVIYLGGSLYFKDKFHIGFLINNIDVSANTTLEAKDKIENSLKNYELTIEGKDKIEKINASDIDLNFNGEEKLNDILKSQNPFSWIINLFDPSAEILNNSITYDKNKLSNKIDKFVFFKKENVIEPKNASFKYEDGSFVIIEEEQGSKVDKKLLIKAIEEGIESGERTINLEEKGVYIKPKYGKDSEEVLRTKEELNNMLNTNLNYSFGGKNLTLDKNEINDWFSVDKDMNININKKKVANYAYKIALQYNTKGKIRSFKTSTGKIVNVSGGNYGYSVDQAEEVKKIISSIKKGENITREPVFSEKGNIYNGNDIGNSYVEISLGGQHIWFYKNGKLLVDSDIVTGNKSRGWATPAGVYKLTYKQKKAVLTGENYRTPVDFWMPFNGGIGLHDATWRSQFGGNIYVSNGSHGCVNLPYKVAEIIFNNIDGSMPIVCY</sequence>
<evidence type="ECO:0000256" key="1">
    <source>
        <dbReference type="ARBA" id="ARBA00004752"/>
    </source>
</evidence>
<evidence type="ECO:0000256" key="4">
    <source>
        <dbReference type="ARBA" id="ARBA00022984"/>
    </source>
</evidence>
<dbReference type="CDD" id="cd16913">
    <property type="entry name" value="YkuD_like"/>
    <property type="match status" value="1"/>
</dbReference>
<proteinExistence type="predicted"/>
<feature type="transmembrane region" description="Helical" evidence="8">
    <location>
        <begin position="38"/>
        <end position="59"/>
    </location>
</feature>
<organism evidence="10 11">
    <name type="scientific">Clostridium thermobutyricum DSM 4928</name>
    <dbReference type="NCBI Taxonomy" id="1121339"/>
    <lineage>
        <taxon>Bacteria</taxon>
        <taxon>Bacillati</taxon>
        <taxon>Bacillota</taxon>
        <taxon>Clostridia</taxon>
        <taxon>Eubacteriales</taxon>
        <taxon>Clostridiaceae</taxon>
        <taxon>Clostridium</taxon>
    </lineage>
</organism>
<dbReference type="AlphaFoldDB" id="A0A1V4SN90"/>
<reference evidence="10 11" key="1">
    <citation type="submission" date="2016-02" db="EMBL/GenBank/DDBJ databases">
        <title>Genome sequence of Clostridium thermobutyricum DSM 4928.</title>
        <authorList>
            <person name="Poehlein A."/>
            <person name="Daniel R."/>
        </authorList>
    </citation>
    <scope>NUCLEOTIDE SEQUENCE [LARGE SCALE GENOMIC DNA]</scope>
    <source>
        <strain evidence="10 11">DSM 4928</strain>
    </source>
</reference>
<feature type="region of interest" description="Disordered" evidence="7">
    <location>
        <begin position="1"/>
        <end position="27"/>
    </location>
</feature>
<dbReference type="GO" id="GO:0008360">
    <property type="term" value="P:regulation of cell shape"/>
    <property type="evidence" value="ECO:0007669"/>
    <property type="project" value="UniProtKB-UniRule"/>
</dbReference>
<gene>
    <name evidence="10" type="ORF">CLTHE_30270</name>
</gene>
<dbReference type="PANTHER" id="PTHR30582:SF33">
    <property type="entry name" value="EXPORTED PROTEIN"/>
    <property type="match status" value="1"/>
</dbReference>
<keyword evidence="8" id="KW-0472">Membrane</keyword>
<dbReference type="InterPro" id="IPR038063">
    <property type="entry name" value="Transpep_catalytic_dom"/>
</dbReference>
<evidence type="ECO:0000256" key="5">
    <source>
        <dbReference type="ARBA" id="ARBA00023316"/>
    </source>
</evidence>
<dbReference type="Proteomes" id="UP000191448">
    <property type="component" value="Unassembled WGS sequence"/>
</dbReference>
<dbReference type="SUPFAM" id="SSF143985">
    <property type="entry name" value="L,D-transpeptidase pre-catalytic domain-like"/>
    <property type="match status" value="1"/>
</dbReference>
<dbReference type="EMBL" id="LTAY01000103">
    <property type="protein sequence ID" value="OPX45263.1"/>
    <property type="molecule type" value="Genomic_DNA"/>
</dbReference>
<evidence type="ECO:0000313" key="10">
    <source>
        <dbReference type="EMBL" id="OPX45263.1"/>
    </source>
</evidence>
<dbReference type="UniPathway" id="UPA00219"/>
<dbReference type="OrthoDB" id="3176960at2"/>
<dbReference type="PROSITE" id="PS52029">
    <property type="entry name" value="LD_TPASE"/>
    <property type="match status" value="1"/>
</dbReference>
<dbReference type="GO" id="GO:0071972">
    <property type="term" value="F:peptidoglycan L,D-transpeptidase activity"/>
    <property type="evidence" value="ECO:0007669"/>
    <property type="project" value="TreeGrafter"/>
</dbReference>
<evidence type="ECO:0000256" key="2">
    <source>
        <dbReference type="ARBA" id="ARBA00022679"/>
    </source>
</evidence>
<dbReference type="InterPro" id="IPR022029">
    <property type="entry name" value="YoaR-like_PG-bd"/>
</dbReference>
<dbReference type="Gene3D" id="3.10.20.800">
    <property type="match status" value="1"/>
</dbReference>
<keyword evidence="8" id="KW-1133">Transmembrane helix</keyword>
<dbReference type="SUPFAM" id="SSF141523">
    <property type="entry name" value="L,D-transpeptidase catalytic domain-like"/>
    <property type="match status" value="1"/>
</dbReference>
<dbReference type="InterPro" id="IPR050979">
    <property type="entry name" value="LD-transpeptidase"/>
</dbReference>
<feature type="compositionally biased region" description="Basic and acidic residues" evidence="7">
    <location>
        <begin position="1"/>
        <end position="26"/>
    </location>
</feature>